<dbReference type="RefSeq" id="WP_066971545.1">
    <property type="nucleotide sequence ID" value="NZ_LWMT01000098.1"/>
</dbReference>
<keyword evidence="7" id="KW-1185">Reference proteome</keyword>
<keyword evidence="3" id="KW-0238">DNA-binding</keyword>
<dbReference type="EMBL" id="LWMT01000098">
    <property type="protein sequence ID" value="KZX15387.1"/>
    <property type="molecule type" value="Genomic_DNA"/>
</dbReference>
<dbReference type="AlphaFoldDB" id="A0A166CM41"/>
<dbReference type="InterPro" id="IPR036388">
    <property type="entry name" value="WH-like_DNA-bd_sf"/>
</dbReference>
<dbReference type="InterPro" id="IPR022689">
    <property type="entry name" value="Iron_dep_repressor"/>
</dbReference>
<accession>A0A166CM41</accession>
<dbReference type="Gene3D" id="1.10.10.10">
    <property type="entry name" value="Winged helix-like DNA-binding domain superfamily/Winged helix DNA-binding domain"/>
    <property type="match status" value="1"/>
</dbReference>
<dbReference type="SUPFAM" id="SSF46785">
    <property type="entry name" value="Winged helix' DNA-binding domain"/>
    <property type="match status" value="1"/>
</dbReference>
<sequence>MAKKVLSENIEEYLEVLYDHSDSDNYVSTTIISKSLNIAPGSVTQMLKKLEQGEYINYEPYKGAMLSDKGYKIAKKIKRKHRILEKFLSDVLNIDEKNIHQQACEMEHSLSDEAERAMCHLMKHPDECPGKQLIPECDFDFNNCEECLDNDESIEEIGIRSDNLLSLTQITANNEGEVLFIRSNSNTLDEFSEVSVCIGAKIAIIENNVKESNKIIIKVNNQKKELKRELANNIFLKLN</sequence>
<dbReference type="InterPro" id="IPR001367">
    <property type="entry name" value="Fe_dep_repressor"/>
</dbReference>
<comment type="similarity">
    <text evidence="1">Belongs to the DtxR/MntR family.</text>
</comment>
<dbReference type="SUPFAM" id="SSF47979">
    <property type="entry name" value="Iron-dependent repressor protein, dimerization domain"/>
    <property type="match status" value="1"/>
</dbReference>
<dbReference type="PANTHER" id="PTHR33238:SF7">
    <property type="entry name" value="IRON-DEPENDENT TRANSCRIPTIONAL REGULATOR"/>
    <property type="match status" value="1"/>
</dbReference>
<dbReference type="Proteomes" id="UP000077066">
    <property type="component" value="Unassembled WGS sequence"/>
</dbReference>
<dbReference type="GO" id="GO:0003700">
    <property type="term" value="F:DNA-binding transcription factor activity"/>
    <property type="evidence" value="ECO:0007669"/>
    <property type="project" value="InterPro"/>
</dbReference>
<dbReference type="OrthoDB" id="24735at2157"/>
<name>A0A166CM41_9EURY</name>
<evidence type="ECO:0000313" key="7">
    <source>
        <dbReference type="Proteomes" id="UP000077066"/>
    </source>
</evidence>
<evidence type="ECO:0000259" key="5">
    <source>
        <dbReference type="PROSITE" id="PS50944"/>
    </source>
</evidence>
<dbReference type="InterPro" id="IPR036421">
    <property type="entry name" value="Fe_dep_repressor_sf"/>
</dbReference>
<dbReference type="SMART" id="SM00529">
    <property type="entry name" value="HTH_DTXR"/>
    <property type="match status" value="1"/>
</dbReference>
<dbReference type="InterPro" id="IPR022687">
    <property type="entry name" value="HTH_DTXR"/>
</dbReference>
<dbReference type="Gene3D" id="1.10.60.10">
    <property type="entry name" value="Iron dependent repressor, metal binding and dimerisation domain"/>
    <property type="match status" value="1"/>
</dbReference>
<reference evidence="6 7" key="1">
    <citation type="submission" date="2016-04" db="EMBL/GenBank/DDBJ databases">
        <title>Genome sequence of Methanobrevibacter filiformis DSM 11501.</title>
        <authorList>
            <person name="Poehlein A."/>
            <person name="Seedorf H."/>
            <person name="Daniel R."/>
        </authorList>
    </citation>
    <scope>NUCLEOTIDE SEQUENCE [LARGE SCALE GENOMIC DNA]</scope>
    <source>
        <strain evidence="6 7">DSM 11501</strain>
    </source>
</reference>
<dbReference type="Pfam" id="PF01325">
    <property type="entry name" value="Fe_dep_repress"/>
    <property type="match status" value="1"/>
</dbReference>
<dbReference type="PATRIC" id="fig|55758.3.peg.768"/>
<feature type="domain" description="HTH dtxR-type" evidence="5">
    <location>
        <begin position="6"/>
        <end position="67"/>
    </location>
</feature>
<dbReference type="InterPro" id="IPR050536">
    <property type="entry name" value="DtxR_MntR_Metal-Reg"/>
</dbReference>
<dbReference type="GO" id="GO:0046914">
    <property type="term" value="F:transition metal ion binding"/>
    <property type="evidence" value="ECO:0007669"/>
    <property type="project" value="InterPro"/>
</dbReference>
<organism evidence="6 7">
    <name type="scientific">Methanobrevibacter filiformis</name>
    <dbReference type="NCBI Taxonomy" id="55758"/>
    <lineage>
        <taxon>Archaea</taxon>
        <taxon>Methanobacteriati</taxon>
        <taxon>Methanobacteriota</taxon>
        <taxon>Methanomada group</taxon>
        <taxon>Methanobacteria</taxon>
        <taxon>Methanobacteriales</taxon>
        <taxon>Methanobacteriaceae</taxon>
        <taxon>Methanobrevibacter</taxon>
    </lineage>
</organism>
<evidence type="ECO:0000256" key="1">
    <source>
        <dbReference type="ARBA" id="ARBA00007871"/>
    </source>
</evidence>
<evidence type="ECO:0000256" key="3">
    <source>
        <dbReference type="ARBA" id="ARBA00023125"/>
    </source>
</evidence>
<evidence type="ECO:0000313" key="6">
    <source>
        <dbReference type="EMBL" id="KZX15387.1"/>
    </source>
</evidence>
<dbReference type="GO" id="GO:0046983">
    <property type="term" value="F:protein dimerization activity"/>
    <property type="evidence" value="ECO:0007669"/>
    <property type="project" value="InterPro"/>
</dbReference>
<comment type="caution">
    <text evidence="6">The sequence shown here is derived from an EMBL/GenBank/DDBJ whole genome shotgun (WGS) entry which is preliminary data.</text>
</comment>
<keyword evidence="4" id="KW-0804">Transcription</keyword>
<gene>
    <name evidence="6" type="primary">mntR</name>
    <name evidence="6" type="ORF">MBFIL_06880</name>
</gene>
<dbReference type="STRING" id="55758.MBFIL_06880"/>
<keyword evidence="2" id="KW-0805">Transcription regulation</keyword>
<proteinExistence type="inferred from homology"/>
<dbReference type="PROSITE" id="PS50944">
    <property type="entry name" value="HTH_DTXR"/>
    <property type="match status" value="1"/>
</dbReference>
<dbReference type="Pfam" id="PF02742">
    <property type="entry name" value="Fe_dep_repr_C"/>
    <property type="match status" value="1"/>
</dbReference>
<dbReference type="PANTHER" id="PTHR33238">
    <property type="entry name" value="IRON (METAL) DEPENDENT REPRESSOR, DTXR FAMILY"/>
    <property type="match status" value="1"/>
</dbReference>
<dbReference type="InterPro" id="IPR036390">
    <property type="entry name" value="WH_DNA-bd_sf"/>
</dbReference>
<evidence type="ECO:0000256" key="2">
    <source>
        <dbReference type="ARBA" id="ARBA00023015"/>
    </source>
</evidence>
<dbReference type="GO" id="GO:0003677">
    <property type="term" value="F:DNA binding"/>
    <property type="evidence" value="ECO:0007669"/>
    <property type="project" value="UniProtKB-KW"/>
</dbReference>
<protein>
    <submittedName>
        <fullName evidence="6">Transcriptional regulator MntR</fullName>
    </submittedName>
</protein>
<evidence type="ECO:0000256" key="4">
    <source>
        <dbReference type="ARBA" id="ARBA00023163"/>
    </source>
</evidence>